<gene>
    <name evidence="1" type="ORF">PLEPLA_LOCUS8290</name>
</gene>
<comment type="caution">
    <text evidence="1">The sequence shown here is derived from an EMBL/GenBank/DDBJ whole genome shotgun (WGS) entry which is preliminary data.</text>
</comment>
<evidence type="ECO:0000313" key="2">
    <source>
        <dbReference type="Proteomes" id="UP001153269"/>
    </source>
</evidence>
<keyword evidence="2" id="KW-1185">Reference proteome</keyword>
<reference evidence="1" key="1">
    <citation type="submission" date="2020-03" db="EMBL/GenBank/DDBJ databases">
        <authorList>
            <person name="Weist P."/>
        </authorList>
    </citation>
    <scope>NUCLEOTIDE SEQUENCE</scope>
</reference>
<accession>A0A9N7TWR8</accession>
<evidence type="ECO:0000313" key="1">
    <source>
        <dbReference type="EMBL" id="CAB1420415.1"/>
    </source>
</evidence>
<dbReference type="Proteomes" id="UP001153269">
    <property type="component" value="Unassembled WGS sequence"/>
</dbReference>
<dbReference type="EMBL" id="CADEAL010000451">
    <property type="protein sequence ID" value="CAB1420415.1"/>
    <property type="molecule type" value="Genomic_DNA"/>
</dbReference>
<organism evidence="1 2">
    <name type="scientific">Pleuronectes platessa</name>
    <name type="common">European plaice</name>
    <dbReference type="NCBI Taxonomy" id="8262"/>
    <lineage>
        <taxon>Eukaryota</taxon>
        <taxon>Metazoa</taxon>
        <taxon>Chordata</taxon>
        <taxon>Craniata</taxon>
        <taxon>Vertebrata</taxon>
        <taxon>Euteleostomi</taxon>
        <taxon>Actinopterygii</taxon>
        <taxon>Neopterygii</taxon>
        <taxon>Teleostei</taxon>
        <taxon>Neoteleostei</taxon>
        <taxon>Acanthomorphata</taxon>
        <taxon>Carangaria</taxon>
        <taxon>Pleuronectiformes</taxon>
        <taxon>Pleuronectoidei</taxon>
        <taxon>Pleuronectidae</taxon>
        <taxon>Pleuronectes</taxon>
    </lineage>
</organism>
<dbReference type="AlphaFoldDB" id="A0A9N7TWR8"/>
<name>A0A9N7TWR8_PLEPL</name>
<sequence length="133" mass="14200">MILMNGNGPVFVLWVHPVKATAHSSESRRRDTPCPHLSLDCLSNTPFEQFQRLDRPGTTTLLRHGSALAVSARALLCQGFKPLRGMEGLSCREAPEAGGPLLPPPYLSKKSLCAATGVVGSQLHNLDNSAVAS</sequence>
<protein>
    <submittedName>
        <fullName evidence="1">Uncharacterized protein</fullName>
    </submittedName>
</protein>
<proteinExistence type="predicted"/>